<evidence type="ECO:0000313" key="2">
    <source>
        <dbReference type="EMBL" id="RZV12570.1"/>
    </source>
</evidence>
<feature type="region of interest" description="Disordered" evidence="1">
    <location>
        <begin position="29"/>
        <end position="50"/>
    </location>
</feature>
<name>A0A482YHA9_9EURY</name>
<gene>
    <name evidence="2" type="ORF">BDK88_0111</name>
</gene>
<proteinExistence type="predicted"/>
<protein>
    <submittedName>
        <fullName evidence="2">Uncharacterized protein</fullName>
    </submittedName>
</protein>
<accession>A0A482YHA9</accession>
<comment type="caution">
    <text evidence="2">The sequence shown here is derived from an EMBL/GenBank/DDBJ whole genome shotgun (WGS) entry which is preliminary data.</text>
</comment>
<reference evidence="2 3" key="1">
    <citation type="submission" date="2019-02" db="EMBL/GenBank/DDBJ databases">
        <title>Genomic Encyclopedia of Archaeal and Bacterial Type Strains, Phase II (KMG-II): from individual species to whole genera.</title>
        <authorList>
            <person name="Goeker M."/>
        </authorList>
    </citation>
    <scope>NUCLEOTIDE SEQUENCE [LARGE SCALE GENOMIC DNA]</scope>
    <source>
        <strain evidence="2 3">DSM 18328</strain>
    </source>
</reference>
<feature type="compositionally biased region" description="Low complexity" evidence="1">
    <location>
        <begin position="38"/>
        <end position="50"/>
    </location>
</feature>
<evidence type="ECO:0000256" key="1">
    <source>
        <dbReference type="SAM" id="MobiDB-lite"/>
    </source>
</evidence>
<organism evidence="2 3">
    <name type="scientific">Natrinema hispanicum</name>
    <dbReference type="NCBI Taxonomy" id="392421"/>
    <lineage>
        <taxon>Archaea</taxon>
        <taxon>Methanobacteriati</taxon>
        <taxon>Methanobacteriota</taxon>
        <taxon>Stenosarchaea group</taxon>
        <taxon>Halobacteria</taxon>
        <taxon>Halobacteriales</taxon>
        <taxon>Natrialbaceae</taxon>
        <taxon>Natrinema</taxon>
    </lineage>
</organism>
<dbReference type="RefSeq" id="WP_130498680.1">
    <property type="nucleotide sequence ID" value="NZ_SHMP01000002.1"/>
</dbReference>
<dbReference type="Proteomes" id="UP000291097">
    <property type="component" value="Unassembled WGS sequence"/>
</dbReference>
<dbReference type="AlphaFoldDB" id="A0A482YHA9"/>
<sequence>MHKLNFAAVIVAALVCLSGCGAVTDFSLNDAEPESGPTETADTTRNTTSATATEVSQFLPFSSDLPVSGYLRTDEESRSGTGEGQVRVATRHFERTDRATAEGPSELTVTVQSFESRQAAKAAIEDRLEVYRANNSAISFSSTPVGVPVVQVVPSRTSGKSQIVSLSQYKDNVIVAESRSESSQYPVFSRNIVDVILLKIESEAS</sequence>
<dbReference type="EMBL" id="SHMP01000002">
    <property type="protein sequence ID" value="RZV12570.1"/>
    <property type="molecule type" value="Genomic_DNA"/>
</dbReference>
<evidence type="ECO:0000313" key="3">
    <source>
        <dbReference type="Proteomes" id="UP000291097"/>
    </source>
</evidence>